<feature type="domain" description="DRBM" evidence="2">
    <location>
        <begin position="133"/>
        <end position="166"/>
    </location>
</feature>
<dbReference type="Pfam" id="PF00035">
    <property type="entry name" value="dsrm"/>
    <property type="match status" value="1"/>
</dbReference>
<evidence type="ECO:0000313" key="3">
    <source>
        <dbReference type="EnsemblMetazoa" id="AMAM007838-PA"/>
    </source>
</evidence>
<dbReference type="PROSITE" id="PS50137">
    <property type="entry name" value="DS_RBD"/>
    <property type="match status" value="2"/>
</dbReference>
<evidence type="ECO:0000313" key="4">
    <source>
        <dbReference type="Proteomes" id="UP000075901"/>
    </source>
</evidence>
<organism evidence="3 4">
    <name type="scientific">Anopheles maculatus</name>
    <dbReference type="NCBI Taxonomy" id="74869"/>
    <lineage>
        <taxon>Eukaryota</taxon>
        <taxon>Metazoa</taxon>
        <taxon>Ecdysozoa</taxon>
        <taxon>Arthropoda</taxon>
        <taxon>Hexapoda</taxon>
        <taxon>Insecta</taxon>
        <taxon>Pterygota</taxon>
        <taxon>Neoptera</taxon>
        <taxon>Endopterygota</taxon>
        <taxon>Diptera</taxon>
        <taxon>Nematocera</taxon>
        <taxon>Culicoidea</taxon>
        <taxon>Culicidae</taxon>
        <taxon>Anophelinae</taxon>
        <taxon>Anopheles</taxon>
        <taxon>Anopheles maculatus group</taxon>
    </lineage>
</organism>
<reference evidence="3" key="2">
    <citation type="submission" date="2020-05" db="UniProtKB">
        <authorList>
            <consortium name="EnsemblMetazoa"/>
        </authorList>
    </citation>
    <scope>IDENTIFICATION</scope>
    <source>
        <strain evidence="3">maculatus3</strain>
    </source>
</reference>
<name>A0A182SJ84_9DIPT</name>
<feature type="domain" description="DRBM" evidence="2">
    <location>
        <begin position="276"/>
        <end position="313"/>
    </location>
</feature>
<dbReference type="SMART" id="SM00358">
    <property type="entry name" value="DSRM"/>
    <property type="match status" value="2"/>
</dbReference>
<dbReference type="VEuPathDB" id="VectorBase:AMAM007838"/>
<dbReference type="GO" id="GO:0010468">
    <property type="term" value="P:regulation of gene expression"/>
    <property type="evidence" value="ECO:0007669"/>
    <property type="project" value="UniProtKB-ARBA"/>
</dbReference>
<dbReference type="GO" id="GO:0003723">
    <property type="term" value="F:RNA binding"/>
    <property type="evidence" value="ECO:0007669"/>
    <property type="project" value="UniProtKB-UniRule"/>
</dbReference>
<dbReference type="AlphaFoldDB" id="A0A182SJ84"/>
<dbReference type="Gene3D" id="3.30.160.20">
    <property type="match status" value="2"/>
</dbReference>
<evidence type="ECO:0000256" key="1">
    <source>
        <dbReference type="PROSITE-ProRule" id="PRU00266"/>
    </source>
</evidence>
<keyword evidence="4" id="KW-1185">Reference proteome</keyword>
<dbReference type="InterPro" id="IPR014720">
    <property type="entry name" value="dsRBD_dom"/>
</dbReference>
<dbReference type="EnsemblMetazoa" id="AMAM007838-RA">
    <property type="protein sequence ID" value="AMAM007838-PA"/>
    <property type="gene ID" value="AMAM007838"/>
</dbReference>
<accession>A0A182SJ84</accession>
<dbReference type="SUPFAM" id="SSF54768">
    <property type="entry name" value="dsRNA-binding domain-like"/>
    <property type="match status" value="2"/>
</dbReference>
<reference evidence="4" key="1">
    <citation type="submission" date="2013-09" db="EMBL/GenBank/DDBJ databases">
        <title>The Genome Sequence of Anopheles maculatus species B.</title>
        <authorList>
            <consortium name="The Broad Institute Genomics Platform"/>
            <person name="Neafsey D.E."/>
            <person name="Besansky N."/>
            <person name="Howell P."/>
            <person name="Walton C."/>
            <person name="Young S.K."/>
            <person name="Zeng Q."/>
            <person name="Gargeya S."/>
            <person name="Fitzgerald M."/>
            <person name="Haas B."/>
            <person name="Abouelleil A."/>
            <person name="Allen A.W."/>
            <person name="Alvarado L."/>
            <person name="Arachchi H.M."/>
            <person name="Berlin A.M."/>
            <person name="Chapman S.B."/>
            <person name="Gainer-Dewar J."/>
            <person name="Goldberg J."/>
            <person name="Griggs A."/>
            <person name="Gujja S."/>
            <person name="Hansen M."/>
            <person name="Howarth C."/>
            <person name="Imamovic A."/>
            <person name="Ireland A."/>
            <person name="Larimer J."/>
            <person name="McCowan C."/>
            <person name="Murphy C."/>
            <person name="Pearson M."/>
            <person name="Poon T.W."/>
            <person name="Priest M."/>
            <person name="Roberts A."/>
            <person name="Saif S."/>
            <person name="Shea T."/>
            <person name="Sisk P."/>
            <person name="Sykes S."/>
            <person name="Wortman J."/>
            <person name="Nusbaum C."/>
            <person name="Birren B."/>
        </authorList>
    </citation>
    <scope>NUCLEOTIDE SEQUENCE [LARGE SCALE GENOMIC DNA]</scope>
    <source>
        <strain evidence="4">maculatus3</strain>
    </source>
</reference>
<evidence type="ECO:0000259" key="2">
    <source>
        <dbReference type="PROSITE" id="PS50137"/>
    </source>
</evidence>
<dbReference type="Proteomes" id="UP000075901">
    <property type="component" value="Unassembled WGS sequence"/>
</dbReference>
<keyword evidence="1" id="KW-0694">RNA-binding</keyword>
<proteinExistence type="predicted"/>
<protein>
    <recommendedName>
        <fullName evidence="2">DRBM domain-containing protein</fullName>
    </recommendedName>
</protein>
<sequence length="333" mass="37430">MEELGDSAVPDDTQYLNSDSVSLVPREPCGQYLDDRFFAYRNMQTPDACSEISEATIEDYSSYCASVTDSNFSLKNLHISKERKQLEKARKARQLHRCRKWLMPKNAMMALNEMQGAGIADMTVNKIGYETKVELLINNVRYEGTGRNKHVAKTKASELALRDLIFQRVAKLGSSQGTKNAGTEDLPIVHLASFAIHKLLDDWKKDGFELPNTIFNTLPSSPPSPPQHHHQEWRSIKTVSDLPPNAPHYHPTVLFAYMRPQIPFDDLGFNGDLLYPEFTAGLLVDGHYFTGKGRSKKLARKAAAGNACNVLFGVVFTERVVYEQGDEWRCSTG</sequence>